<evidence type="ECO:0000313" key="2">
    <source>
        <dbReference type="Proteomes" id="UP000507470"/>
    </source>
</evidence>
<organism evidence="1 2">
    <name type="scientific">Mytilus coruscus</name>
    <name type="common">Sea mussel</name>
    <dbReference type="NCBI Taxonomy" id="42192"/>
    <lineage>
        <taxon>Eukaryota</taxon>
        <taxon>Metazoa</taxon>
        <taxon>Spiralia</taxon>
        <taxon>Lophotrochozoa</taxon>
        <taxon>Mollusca</taxon>
        <taxon>Bivalvia</taxon>
        <taxon>Autobranchia</taxon>
        <taxon>Pteriomorphia</taxon>
        <taxon>Mytilida</taxon>
        <taxon>Mytiloidea</taxon>
        <taxon>Mytilidae</taxon>
        <taxon>Mytilinae</taxon>
        <taxon>Mytilus</taxon>
    </lineage>
</organism>
<proteinExistence type="predicted"/>
<protein>
    <submittedName>
        <fullName evidence="1">Uncharacterized protein</fullName>
    </submittedName>
</protein>
<dbReference type="PANTHER" id="PTHR31389:SF4">
    <property type="entry name" value="LD39211P"/>
    <property type="match status" value="1"/>
</dbReference>
<accession>A0A6J8C845</accession>
<dbReference type="EMBL" id="CACVKT020004696">
    <property type="protein sequence ID" value="CAC5391334.1"/>
    <property type="molecule type" value="Genomic_DNA"/>
</dbReference>
<sequence length="353" mass="41967">MLWKLSDKCNIGKREDMDKIIGIWGKQLRNISKYLQPVPYNISREACSDHFYPDFESNIRKVINYKTNTNSPCVENTHLDGHYVDSINNRNDDIPVIVTAASSDHFHEVQGLLKSIHTNLIPFYKNMKVIFYDIGLTQKENKAMKDYCKCEVRTFKFHQFPSHVRLLDAYAWKPLIIFEVLKDFKLIMWLDSCIRFFNQREYMIKENLDYIFEKTKLIGIQLQQSPRWIVSKHTKPDTFEYLDELECLYDYPELESGWIVISRNFFVVNAIIKPWVGCALTENCMTHPFPRFLKPCSKDLWKFLLWTKCHRFDQSVLNIIIIRIFNRLRKIIEFDGSRIASISRGDKVNYFPN</sequence>
<keyword evidence="2" id="KW-1185">Reference proteome</keyword>
<gene>
    <name evidence="1" type="ORF">MCOR_26345</name>
</gene>
<dbReference type="Proteomes" id="UP000507470">
    <property type="component" value="Unassembled WGS sequence"/>
</dbReference>
<evidence type="ECO:0000313" key="1">
    <source>
        <dbReference type="EMBL" id="CAC5391334.1"/>
    </source>
</evidence>
<dbReference type="AlphaFoldDB" id="A0A6J8C845"/>
<name>A0A6J8C845_MYTCO</name>
<dbReference type="PANTHER" id="PTHR31389">
    <property type="entry name" value="LD39211P"/>
    <property type="match status" value="1"/>
</dbReference>
<dbReference type="Pfam" id="PF07801">
    <property type="entry name" value="DUF1647"/>
    <property type="match status" value="1"/>
</dbReference>
<dbReference type="OrthoDB" id="5954868at2759"/>
<dbReference type="InterPro" id="IPR012444">
    <property type="entry name" value="DUF1647"/>
</dbReference>
<reference evidence="1 2" key="1">
    <citation type="submission" date="2020-06" db="EMBL/GenBank/DDBJ databases">
        <authorList>
            <person name="Li R."/>
            <person name="Bekaert M."/>
        </authorList>
    </citation>
    <scope>NUCLEOTIDE SEQUENCE [LARGE SCALE GENOMIC DNA]</scope>
    <source>
        <strain evidence="2">wild</strain>
    </source>
</reference>